<dbReference type="GO" id="GO:0005737">
    <property type="term" value="C:cytoplasm"/>
    <property type="evidence" value="ECO:0007669"/>
    <property type="project" value="TreeGrafter"/>
</dbReference>
<dbReference type="GO" id="GO:0015031">
    <property type="term" value="P:protein transport"/>
    <property type="evidence" value="ECO:0007669"/>
    <property type="project" value="UniProtKB-KW"/>
</dbReference>
<keyword evidence="13" id="KW-1185">Reference proteome</keyword>
<evidence type="ECO:0000256" key="7">
    <source>
        <dbReference type="ARBA" id="ARBA00023132"/>
    </source>
</evidence>
<name>A0AAV5RHW8_STABA</name>
<dbReference type="PANTHER" id="PTHR12960">
    <property type="entry name" value="GLE-1-RELATED"/>
    <property type="match status" value="1"/>
</dbReference>
<gene>
    <name evidence="12" type="ORF">DASB73_016960</name>
</gene>
<dbReference type="Gene3D" id="1.25.40.510">
    <property type="entry name" value="GLE1-like"/>
    <property type="match status" value="1"/>
</dbReference>
<comment type="subcellular location">
    <subcellularLocation>
        <location evidence="1">Nucleus</location>
        <location evidence="1">Nuclear pore complex</location>
    </subcellularLocation>
</comment>
<evidence type="ECO:0000313" key="12">
    <source>
        <dbReference type="EMBL" id="GMM50738.1"/>
    </source>
</evidence>
<accession>A0AAV5RHW8</accession>
<evidence type="ECO:0000256" key="9">
    <source>
        <dbReference type="ARBA" id="ARBA00026227"/>
    </source>
</evidence>
<dbReference type="Pfam" id="PF07817">
    <property type="entry name" value="GLE1"/>
    <property type="match status" value="1"/>
</dbReference>
<sequence length="523" mass="60005">MDVPTQRRDLQAQLASTSSRCANEIAASVAHVQARFKSLNLDRDTRLKCIYDEGVAAMEKQRSEVELARIAESERLFKLKCIKEEENRKIQREISRKAAELAKLEEEEAERKRAFEMEEKQEKDRIEKEAKAAKDKEAKEKEAKEKEAKEKEAKEKEAKEKEAKEKEAKEKEAKAKEKEAKEKEAKAKAELETKEQKGGLFAQLNPLNPKLDVNPASNTASKPTSKPTSTDPHWADIQAEFDANQERIKFIKENVRLALSKQPAEVRNQVMDIKLELRPLFGMLTNSREQLNACRAKVEQLFNRVKGSGNQLMFHWTLNLYAKLLVEQSESEANAKLQNALPLAMLTVLLWSEFHELGDFVIPRIIKRCPHVIGYHCPIDTAQGRKRMGWKRDGDDRYETLEQYMGRVSGICAVWACITQSKLKASEPHPYPISNSWKFVARHLNRPADTVTPDVYAALAAWWDMTATRLRDAFGKQGEKLLDLLWDDFTRDSSEPPAMRLRGLGENWKETGVIEHAWEPLRK</sequence>
<comment type="caution">
    <text evidence="12">The sequence shown here is derived from an EMBL/GenBank/DDBJ whole genome shotgun (WGS) entry which is preliminary data.</text>
</comment>
<dbReference type="InterPro" id="IPR038506">
    <property type="entry name" value="GLE1-like_sf"/>
</dbReference>
<evidence type="ECO:0000256" key="2">
    <source>
        <dbReference type="ARBA" id="ARBA00011056"/>
    </source>
</evidence>
<evidence type="ECO:0000256" key="8">
    <source>
        <dbReference type="ARBA" id="ARBA00023242"/>
    </source>
</evidence>
<keyword evidence="3" id="KW-0813">Transport</keyword>
<dbReference type="PANTHER" id="PTHR12960:SF0">
    <property type="entry name" value="MRNA EXPORT FACTOR GLE1"/>
    <property type="match status" value="1"/>
</dbReference>
<proteinExistence type="inferred from homology"/>
<dbReference type="GO" id="GO:0000822">
    <property type="term" value="F:inositol hexakisphosphate binding"/>
    <property type="evidence" value="ECO:0007669"/>
    <property type="project" value="TreeGrafter"/>
</dbReference>
<dbReference type="Proteomes" id="UP001362899">
    <property type="component" value="Unassembled WGS sequence"/>
</dbReference>
<dbReference type="AlphaFoldDB" id="A0AAV5RHW8"/>
<dbReference type="EMBL" id="BTGC01000003">
    <property type="protein sequence ID" value="GMM50738.1"/>
    <property type="molecule type" value="Genomic_DNA"/>
</dbReference>
<protein>
    <recommendedName>
        <fullName evidence="9">mRNA export factor GLE1</fullName>
    </recommendedName>
    <alternativeName>
        <fullName evidence="10">Nucleoporin GLE1</fullName>
    </alternativeName>
</protein>
<evidence type="ECO:0000256" key="10">
    <source>
        <dbReference type="ARBA" id="ARBA00029983"/>
    </source>
</evidence>
<keyword evidence="8" id="KW-0539">Nucleus</keyword>
<evidence type="ECO:0000256" key="5">
    <source>
        <dbReference type="ARBA" id="ARBA00022927"/>
    </source>
</evidence>
<feature type="region of interest" description="Disordered" evidence="11">
    <location>
        <begin position="105"/>
        <end position="233"/>
    </location>
</feature>
<keyword evidence="7" id="KW-0906">Nuclear pore complex</keyword>
<keyword evidence="6" id="KW-0811">Translocation</keyword>
<evidence type="ECO:0000256" key="3">
    <source>
        <dbReference type="ARBA" id="ARBA00022448"/>
    </source>
</evidence>
<evidence type="ECO:0000256" key="6">
    <source>
        <dbReference type="ARBA" id="ARBA00023010"/>
    </source>
</evidence>
<dbReference type="InterPro" id="IPR012476">
    <property type="entry name" value="GLE1"/>
</dbReference>
<organism evidence="12 13">
    <name type="scientific">Starmerella bacillaris</name>
    <name type="common">Yeast</name>
    <name type="synonym">Candida zemplinina</name>
    <dbReference type="NCBI Taxonomy" id="1247836"/>
    <lineage>
        <taxon>Eukaryota</taxon>
        <taxon>Fungi</taxon>
        <taxon>Dikarya</taxon>
        <taxon>Ascomycota</taxon>
        <taxon>Saccharomycotina</taxon>
        <taxon>Dipodascomycetes</taxon>
        <taxon>Dipodascales</taxon>
        <taxon>Trichomonascaceae</taxon>
        <taxon>Starmerella</taxon>
    </lineage>
</organism>
<evidence type="ECO:0000256" key="11">
    <source>
        <dbReference type="SAM" id="MobiDB-lite"/>
    </source>
</evidence>
<dbReference type="GO" id="GO:0005543">
    <property type="term" value="F:phospholipid binding"/>
    <property type="evidence" value="ECO:0007669"/>
    <property type="project" value="TreeGrafter"/>
</dbReference>
<feature type="compositionally biased region" description="Basic and acidic residues" evidence="11">
    <location>
        <begin position="105"/>
        <end position="197"/>
    </location>
</feature>
<dbReference type="GO" id="GO:0016973">
    <property type="term" value="P:poly(A)+ mRNA export from nucleus"/>
    <property type="evidence" value="ECO:0007669"/>
    <property type="project" value="InterPro"/>
</dbReference>
<keyword evidence="4" id="KW-0509">mRNA transport</keyword>
<feature type="compositionally biased region" description="Low complexity" evidence="11">
    <location>
        <begin position="221"/>
        <end position="230"/>
    </location>
</feature>
<evidence type="ECO:0000256" key="1">
    <source>
        <dbReference type="ARBA" id="ARBA00004567"/>
    </source>
</evidence>
<reference evidence="12 13" key="1">
    <citation type="journal article" date="2023" name="Elife">
        <title>Identification of key yeast species and microbe-microbe interactions impacting larval growth of Drosophila in the wild.</title>
        <authorList>
            <person name="Mure A."/>
            <person name="Sugiura Y."/>
            <person name="Maeda R."/>
            <person name="Honda K."/>
            <person name="Sakurai N."/>
            <person name="Takahashi Y."/>
            <person name="Watada M."/>
            <person name="Katoh T."/>
            <person name="Gotoh A."/>
            <person name="Gotoh Y."/>
            <person name="Taniguchi I."/>
            <person name="Nakamura K."/>
            <person name="Hayashi T."/>
            <person name="Katayama T."/>
            <person name="Uemura T."/>
            <person name="Hattori Y."/>
        </authorList>
    </citation>
    <scope>NUCLEOTIDE SEQUENCE [LARGE SCALE GENOMIC DNA]</scope>
    <source>
        <strain evidence="12 13">SB-73</strain>
    </source>
</reference>
<comment type="similarity">
    <text evidence="2">Belongs to the GLE1 family.</text>
</comment>
<dbReference type="GO" id="GO:0031369">
    <property type="term" value="F:translation initiation factor binding"/>
    <property type="evidence" value="ECO:0007669"/>
    <property type="project" value="TreeGrafter"/>
</dbReference>
<dbReference type="GO" id="GO:0044614">
    <property type="term" value="C:nuclear pore cytoplasmic filaments"/>
    <property type="evidence" value="ECO:0007669"/>
    <property type="project" value="TreeGrafter"/>
</dbReference>
<keyword evidence="5" id="KW-0653">Protein transport</keyword>
<evidence type="ECO:0000256" key="4">
    <source>
        <dbReference type="ARBA" id="ARBA00022816"/>
    </source>
</evidence>
<evidence type="ECO:0000313" key="13">
    <source>
        <dbReference type="Proteomes" id="UP001362899"/>
    </source>
</evidence>